<dbReference type="SUPFAM" id="SSF53474">
    <property type="entry name" value="alpha/beta-Hydrolases"/>
    <property type="match status" value="1"/>
</dbReference>
<feature type="region of interest" description="Disordered" evidence="1">
    <location>
        <begin position="324"/>
        <end position="348"/>
    </location>
</feature>
<comment type="caution">
    <text evidence="2">The sequence shown here is derived from an EMBL/GenBank/DDBJ whole genome shotgun (WGS) entry which is preliminary data.</text>
</comment>
<sequence>MATTNTFVVCTRAIDHSGQYIPEPGDTTFLRVSPAKQSYTPADKISRERWKKAVIAAADGDEDDVTGSTGDVLFFVHGYNNDIPTVLWRTRTLQSTLAAQGWRGLVVGFDWPSDNSTLNYLEDRNDASQVAQRLIDDALQLLIGAQFPDGAEDPRCTINVHLLGHSTGAYVIMEAFANASKKGGFFKKPWRIAQVAFIGGDVSSASLAETSDWAGPMYERIFRLTNYANGYDKVLGVSNMKRLGTSPRAGRVGIPANVPRKAVNVDCSDYFSTKDPATSVFTGTFNHAWHIGDPTFALDLALTLEGEIDRLVVPTRDNANGRLKLVGGRSRPEHQADWDDPGGTTRGR</sequence>
<evidence type="ECO:0000256" key="1">
    <source>
        <dbReference type="SAM" id="MobiDB-lite"/>
    </source>
</evidence>
<reference evidence="2" key="1">
    <citation type="submission" date="2016-10" db="EMBL/GenBank/DDBJ databases">
        <title>Sequence of Gallionella enrichment culture.</title>
        <authorList>
            <person name="Poehlein A."/>
            <person name="Muehling M."/>
            <person name="Daniel R."/>
        </authorList>
    </citation>
    <scope>NUCLEOTIDE SEQUENCE</scope>
</reference>
<organism evidence="2">
    <name type="scientific">mine drainage metagenome</name>
    <dbReference type="NCBI Taxonomy" id="410659"/>
    <lineage>
        <taxon>unclassified sequences</taxon>
        <taxon>metagenomes</taxon>
        <taxon>ecological metagenomes</taxon>
    </lineage>
</organism>
<dbReference type="AlphaFoldDB" id="A0A1J5QBM4"/>
<gene>
    <name evidence="2" type="ORF">GALL_409380</name>
</gene>
<dbReference type="Gene3D" id="3.40.50.1820">
    <property type="entry name" value="alpha/beta hydrolase"/>
    <property type="match status" value="1"/>
</dbReference>
<dbReference type="Pfam" id="PF05990">
    <property type="entry name" value="DUF900"/>
    <property type="match status" value="1"/>
</dbReference>
<dbReference type="InterPro" id="IPR029058">
    <property type="entry name" value="AB_hydrolase_fold"/>
</dbReference>
<protein>
    <recommendedName>
        <fullName evidence="3">Alpha/beta hydrolase family protein</fullName>
    </recommendedName>
</protein>
<dbReference type="InterPro" id="IPR010297">
    <property type="entry name" value="DUF900_hydrolase"/>
</dbReference>
<name>A0A1J5QBM4_9ZZZZ</name>
<evidence type="ECO:0008006" key="3">
    <source>
        <dbReference type="Google" id="ProtNLM"/>
    </source>
</evidence>
<accession>A0A1J5QBM4</accession>
<dbReference type="EMBL" id="MLJW01001632">
    <property type="protein sequence ID" value="OIQ77367.1"/>
    <property type="molecule type" value="Genomic_DNA"/>
</dbReference>
<proteinExistence type="predicted"/>
<evidence type="ECO:0000313" key="2">
    <source>
        <dbReference type="EMBL" id="OIQ77367.1"/>
    </source>
</evidence>